<dbReference type="EMBL" id="JBHTEE010000001">
    <property type="protein sequence ID" value="MFC7598796.1"/>
    <property type="molecule type" value="Genomic_DNA"/>
</dbReference>
<dbReference type="CDD" id="cd01586">
    <property type="entry name" value="AcnA_IRP"/>
    <property type="match status" value="1"/>
</dbReference>
<evidence type="ECO:0000256" key="7">
    <source>
        <dbReference type="SAM" id="MobiDB-lite"/>
    </source>
</evidence>
<dbReference type="GO" id="GO:0003994">
    <property type="term" value="F:aconitate hydratase activity"/>
    <property type="evidence" value="ECO:0007669"/>
    <property type="project" value="UniProtKB-EC"/>
</dbReference>
<keyword evidence="11" id="KW-1185">Reference proteome</keyword>
<gene>
    <name evidence="10" type="primary">acnA</name>
    <name evidence="10" type="ORF">ACFQVD_01600</name>
</gene>
<organism evidence="10 11">
    <name type="scientific">Streptosporangium amethystogenes subsp. fukuiense</name>
    <dbReference type="NCBI Taxonomy" id="698418"/>
    <lineage>
        <taxon>Bacteria</taxon>
        <taxon>Bacillati</taxon>
        <taxon>Actinomycetota</taxon>
        <taxon>Actinomycetes</taxon>
        <taxon>Streptosporangiales</taxon>
        <taxon>Streptosporangiaceae</taxon>
        <taxon>Streptosporangium</taxon>
    </lineage>
</organism>
<dbReference type="InterPro" id="IPR015931">
    <property type="entry name" value="Acnase/IPM_dHydase_lsu_aba_1/3"/>
</dbReference>
<dbReference type="NCBIfam" id="NF009520">
    <property type="entry name" value="PRK12881.1"/>
    <property type="match status" value="1"/>
</dbReference>
<comment type="catalytic activity">
    <reaction evidence="6">
        <text>citrate = D-threo-isocitrate</text>
        <dbReference type="Rhea" id="RHEA:10336"/>
        <dbReference type="ChEBI" id="CHEBI:15562"/>
        <dbReference type="ChEBI" id="CHEBI:16947"/>
        <dbReference type="EC" id="4.2.1.3"/>
    </reaction>
</comment>
<dbReference type="PROSITE" id="PS01244">
    <property type="entry name" value="ACONITASE_2"/>
    <property type="match status" value="1"/>
</dbReference>
<comment type="function">
    <text evidence="6">Catalyzes the isomerization of citrate to isocitrate via cis-aconitate.</text>
</comment>
<evidence type="ECO:0000256" key="4">
    <source>
        <dbReference type="ARBA" id="ARBA00023004"/>
    </source>
</evidence>
<feature type="region of interest" description="Disordered" evidence="7">
    <location>
        <begin position="400"/>
        <end position="437"/>
    </location>
</feature>
<dbReference type="CDD" id="cd01580">
    <property type="entry name" value="AcnA_IRP_Swivel"/>
    <property type="match status" value="1"/>
</dbReference>
<dbReference type="PANTHER" id="PTHR11670">
    <property type="entry name" value="ACONITASE/IRON-RESPONSIVE ELEMENT FAMILY MEMBER"/>
    <property type="match status" value="1"/>
</dbReference>
<feature type="domain" description="Aconitase A/isopropylmalate dehydratase small subunit swivel" evidence="9">
    <location>
        <begin position="721"/>
        <end position="850"/>
    </location>
</feature>
<evidence type="ECO:0000256" key="5">
    <source>
        <dbReference type="ARBA" id="ARBA00023014"/>
    </source>
</evidence>
<evidence type="ECO:0000256" key="2">
    <source>
        <dbReference type="ARBA" id="ARBA00007185"/>
    </source>
</evidence>
<dbReference type="InterPro" id="IPR036008">
    <property type="entry name" value="Aconitase_4Fe-4S_dom"/>
</dbReference>
<dbReference type="Gene3D" id="6.10.190.10">
    <property type="match status" value="1"/>
</dbReference>
<dbReference type="Pfam" id="PF00694">
    <property type="entry name" value="Aconitase_C"/>
    <property type="match status" value="1"/>
</dbReference>
<dbReference type="InterPro" id="IPR015928">
    <property type="entry name" value="Aconitase/3IPM_dehydase_swvl"/>
</dbReference>
<evidence type="ECO:0000256" key="6">
    <source>
        <dbReference type="RuleBase" id="RU361275"/>
    </source>
</evidence>
<comment type="similarity">
    <text evidence="2 6">Belongs to the aconitase/IPM isomerase family.</text>
</comment>
<feature type="domain" description="Aconitase/3-isopropylmalate dehydratase large subunit alpha/beta/alpha" evidence="8">
    <location>
        <begin position="72"/>
        <end position="591"/>
    </location>
</feature>
<dbReference type="InterPro" id="IPR000573">
    <property type="entry name" value="AconitaseA/IPMdHydase_ssu_swvl"/>
</dbReference>
<name>A0ABW2SSX7_9ACTN</name>
<dbReference type="RefSeq" id="WP_343967553.1">
    <property type="nucleotide sequence ID" value="NZ_BAAAGK010000058.1"/>
</dbReference>
<dbReference type="Gene3D" id="3.20.19.10">
    <property type="entry name" value="Aconitase, domain 4"/>
    <property type="match status" value="1"/>
</dbReference>
<proteinExistence type="inferred from homology"/>
<sequence>MSSNSFGSRDTLRVGDAGYEIYRLDAVEGSGRLPYSLKILLENLLRTEDGANITADHIRAVGQWDPSAAPNVEIQFTPARVIMQDFTGVPCVVDLATMREAVRDLGGDPARINPLAPAEMVIDHSVIVDFFGGPESFQRNVEREYERNRERYQFLRWGQTAFDEFKVVPPGTGIVHQVNIEHLARVVMVRDGKAYPDTCVGTDSHTTMENGIGVLGWGVGGIEAEAAMLGQPISMLIPRVVGFKLTGKLPAGATATDLVLTITEMLRKHGVVGKFVEFYGEGVSSVPLANRATIGNMSPEFGSTCAIFPIDGQTIDYLTLTGRPAEQVALVEAYAKAQGLWLDPEAEEPIFSEYIELDLATVVPSIAGPKRPQDRIALSDAKSAWRASVKDYVSSIQGPLDEASDESFPASDSPAISHDGSGDKPHAAGHNGRRPHRVVPVTLADGTSFEIDHGVVTIAAITSCTNTSNPYVMMGAALLARNAVEKGLTRKPWVKTSLAPGSQVVTGYFERSGLQPYLDKIGFNLVGYGCTTCIGNSGPLQEEISAAIQENDLAVTAVLSGNRNFEGRINPDVKMNYLASPPLVVAYALAGTMDIDLNTEPLGTGTDGEPVFLADIWPAPEEIAAVVASSIDQEMFLHDYADVFKGDETWRSLPIPTGNTFEWDPDSTYVRKAPYFEGMPPEPEPVTDISGARVLAKLGDSVTTDHISPAGAIKVGTPAADYLKGHGVAVKDFNSYGSRRGNHEVMIRGTFANIRLKNLLLDGVEGGYTRDFTVPGGPQAFIYDASANYQAAGIPLVVLAGKEYGSGSSRDWAAKGTALLGVRVVIAESYERIHRSNLIGMGVLPLQFPEGETAQSLGLTGEETFEVVGVEALNGGGIPRTVTVRADDKEFQAVVRIDTPGEADYYRHGGIMQYVLRSLLAKS</sequence>
<keyword evidence="5 6" id="KW-0411">Iron-sulfur</keyword>
<keyword evidence="6" id="KW-0004">4Fe-4S</keyword>
<accession>A0ABW2SSX7</accession>
<evidence type="ECO:0000259" key="9">
    <source>
        <dbReference type="Pfam" id="PF00694"/>
    </source>
</evidence>
<dbReference type="NCBIfam" id="NF006757">
    <property type="entry name" value="PRK09277.1"/>
    <property type="match status" value="1"/>
</dbReference>
<dbReference type="InterPro" id="IPR001030">
    <property type="entry name" value="Acoase/IPM_deHydtase_lsu_aba"/>
</dbReference>
<dbReference type="SUPFAM" id="SSF52016">
    <property type="entry name" value="LeuD/IlvD-like"/>
    <property type="match status" value="1"/>
</dbReference>
<evidence type="ECO:0000256" key="1">
    <source>
        <dbReference type="ARBA" id="ARBA00001966"/>
    </source>
</evidence>
<evidence type="ECO:0000259" key="8">
    <source>
        <dbReference type="Pfam" id="PF00330"/>
    </source>
</evidence>
<protein>
    <recommendedName>
        <fullName evidence="6">Aconitate hydratase</fullName>
        <shortName evidence="6">Aconitase</shortName>
        <ecNumber evidence="6">4.2.1.3</ecNumber>
    </recommendedName>
</protein>
<comment type="cofactor">
    <cofactor evidence="1">
        <name>[4Fe-4S] cluster</name>
        <dbReference type="ChEBI" id="CHEBI:49883"/>
    </cofactor>
</comment>
<dbReference type="Proteomes" id="UP001596514">
    <property type="component" value="Unassembled WGS sequence"/>
</dbReference>
<dbReference type="PRINTS" id="PR00415">
    <property type="entry name" value="ACONITASE"/>
</dbReference>
<evidence type="ECO:0000256" key="3">
    <source>
        <dbReference type="ARBA" id="ARBA00022723"/>
    </source>
</evidence>
<dbReference type="Pfam" id="PF00330">
    <property type="entry name" value="Aconitase"/>
    <property type="match status" value="1"/>
</dbReference>
<dbReference type="InterPro" id="IPR044137">
    <property type="entry name" value="AcnA_IRP_Swivel"/>
</dbReference>
<evidence type="ECO:0000313" key="11">
    <source>
        <dbReference type="Proteomes" id="UP001596514"/>
    </source>
</evidence>
<dbReference type="SUPFAM" id="SSF53732">
    <property type="entry name" value="Aconitase iron-sulfur domain"/>
    <property type="match status" value="1"/>
</dbReference>
<keyword evidence="6 10" id="KW-0456">Lyase</keyword>
<keyword evidence="3" id="KW-0479">Metal-binding</keyword>
<reference evidence="11" key="1">
    <citation type="journal article" date="2019" name="Int. J. Syst. Evol. Microbiol.">
        <title>The Global Catalogue of Microorganisms (GCM) 10K type strain sequencing project: providing services to taxonomists for standard genome sequencing and annotation.</title>
        <authorList>
            <consortium name="The Broad Institute Genomics Platform"/>
            <consortium name="The Broad Institute Genome Sequencing Center for Infectious Disease"/>
            <person name="Wu L."/>
            <person name="Ma J."/>
        </authorList>
    </citation>
    <scope>NUCLEOTIDE SEQUENCE [LARGE SCALE GENOMIC DNA]</scope>
    <source>
        <strain evidence="11">JCM 10083</strain>
    </source>
</reference>
<dbReference type="Gene3D" id="3.30.499.10">
    <property type="entry name" value="Aconitase, domain 3"/>
    <property type="match status" value="2"/>
</dbReference>
<comment type="caution">
    <text evidence="10">The sequence shown here is derived from an EMBL/GenBank/DDBJ whole genome shotgun (WGS) entry which is preliminary data.</text>
</comment>
<evidence type="ECO:0000313" key="10">
    <source>
        <dbReference type="EMBL" id="MFC7598796.1"/>
    </source>
</evidence>
<dbReference type="NCBIfam" id="TIGR01341">
    <property type="entry name" value="aconitase_1"/>
    <property type="match status" value="1"/>
</dbReference>
<dbReference type="PROSITE" id="PS00450">
    <property type="entry name" value="ACONITASE_1"/>
    <property type="match status" value="1"/>
</dbReference>
<keyword evidence="4 6" id="KW-0408">Iron</keyword>
<dbReference type="InterPro" id="IPR006249">
    <property type="entry name" value="Aconitase/IRP2"/>
</dbReference>
<dbReference type="InterPro" id="IPR018136">
    <property type="entry name" value="Aconitase_4Fe-4S_BS"/>
</dbReference>
<dbReference type="EC" id="4.2.1.3" evidence="6"/>